<evidence type="ECO:0000313" key="3">
    <source>
        <dbReference type="Proteomes" id="UP000479710"/>
    </source>
</evidence>
<dbReference type="EMBL" id="SPHZ02000012">
    <property type="protein sequence ID" value="KAF0889864.1"/>
    <property type="molecule type" value="Genomic_DNA"/>
</dbReference>
<feature type="compositionally biased region" description="Basic and acidic residues" evidence="1">
    <location>
        <begin position="7"/>
        <end position="54"/>
    </location>
</feature>
<sequence length="226" mass="25412">MPDVEIAEDHVQANKKEGHLEGETKEGDAYDRKKGQLPDAEKAKDCPEGSKEQQEDQPPATAQSTPNQEEEAVGDFPFLARQATLSIPEDVPTFNLGFDSTQKTLEEVIITSLLSSNIAEMAIDIISADNKDKFKKIDSARVGVYLLNNQLDKNDIKSLFNKCDDHLHHKEFMTELVDNVGHWFTVCLNLKVERFEEGLQFFHVEVPRAVGWQANAIVRSKGHSQH</sequence>
<accession>A0A6G1BQ13</accession>
<dbReference type="Proteomes" id="UP000479710">
    <property type="component" value="Unassembled WGS sequence"/>
</dbReference>
<comment type="caution">
    <text evidence="2">The sequence shown here is derived from an EMBL/GenBank/DDBJ whole genome shotgun (WGS) entry which is preliminary data.</text>
</comment>
<keyword evidence="3" id="KW-1185">Reference proteome</keyword>
<evidence type="ECO:0000256" key="1">
    <source>
        <dbReference type="SAM" id="MobiDB-lite"/>
    </source>
</evidence>
<feature type="region of interest" description="Disordered" evidence="1">
    <location>
        <begin position="1"/>
        <end position="71"/>
    </location>
</feature>
<proteinExistence type="predicted"/>
<dbReference type="AlphaFoldDB" id="A0A6G1BQ13"/>
<name>A0A6G1BQ13_9ORYZ</name>
<organism evidence="2 3">
    <name type="scientific">Oryza meyeriana var. granulata</name>
    <dbReference type="NCBI Taxonomy" id="110450"/>
    <lineage>
        <taxon>Eukaryota</taxon>
        <taxon>Viridiplantae</taxon>
        <taxon>Streptophyta</taxon>
        <taxon>Embryophyta</taxon>
        <taxon>Tracheophyta</taxon>
        <taxon>Spermatophyta</taxon>
        <taxon>Magnoliopsida</taxon>
        <taxon>Liliopsida</taxon>
        <taxon>Poales</taxon>
        <taxon>Poaceae</taxon>
        <taxon>BOP clade</taxon>
        <taxon>Oryzoideae</taxon>
        <taxon>Oryzeae</taxon>
        <taxon>Oryzinae</taxon>
        <taxon>Oryza</taxon>
        <taxon>Oryza meyeriana</taxon>
    </lineage>
</organism>
<gene>
    <name evidence="2" type="ORF">E2562_033840</name>
</gene>
<evidence type="ECO:0000313" key="2">
    <source>
        <dbReference type="EMBL" id="KAF0889864.1"/>
    </source>
</evidence>
<protein>
    <submittedName>
        <fullName evidence="2">Uncharacterized protein</fullName>
    </submittedName>
</protein>
<dbReference type="OrthoDB" id="682309at2759"/>
<reference evidence="2 3" key="1">
    <citation type="submission" date="2019-11" db="EMBL/GenBank/DDBJ databases">
        <title>Whole genome sequence of Oryza granulata.</title>
        <authorList>
            <person name="Li W."/>
        </authorList>
    </citation>
    <scope>NUCLEOTIDE SEQUENCE [LARGE SCALE GENOMIC DNA]</scope>
    <source>
        <strain evidence="3">cv. Menghai</strain>
        <tissue evidence="2">Leaf</tissue>
    </source>
</reference>